<dbReference type="EMBL" id="CM001879">
    <property type="protein sequence ID" value="EOX93082.1"/>
    <property type="molecule type" value="Genomic_DNA"/>
</dbReference>
<evidence type="ECO:0000313" key="1">
    <source>
        <dbReference type="EMBL" id="EOX93082.1"/>
    </source>
</evidence>
<dbReference type="InParanoid" id="A0A061DKW5"/>
<accession>A0A061DKW5</accession>
<proteinExistence type="predicted"/>
<dbReference type="AlphaFoldDB" id="A0A061DKW5"/>
<sequence length="86" mass="9390">MDVGAPFVGNSCGGKLAGQTLDRLQMIQVRPAVEIHADIGHLRIECRKSAEGAFAWNYWAFNAAVCWKAGGTYLPGCRPLRMRPSV</sequence>
<reference evidence="1 2" key="1">
    <citation type="journal article" date="2013" name="Genome Biol.">
        <title>The genome sequence of the most widely cultivated cacao type and its use to identify candidate genes regulating pod color.</title>
        <authorList>
            <person name="Motamayor J.C."/>
            <person name="Mockaitis K."/>
            <person name="Schmutz J."/>
            <person name="Haiminen N."/>
            <person name="Iii D.L."/>
            <person name="Cornejo O."/>
            <person name="Findley S.D."/>
            <person name="Zheng P."/>
            <person name="Utro F."/>
            <person name="Royaert S."/>
            <person name="Saski C."/>
            <person name="Jenkins J."/>
            <person name="Podicheti R."/>
            <person name="Zhao M."/>
            <person name="Scheffler B.E."/>
            <person name="Stack J.C."/>
            <person name="Feltus F.A."/>
            <person name="Mustiga G.M."/>
            <person name="Amores F."/>
            <person name="Phillips W."/>
            <person name="Marelli J.P."/>
            <person name="May G.D."/>
            <person name="Shapiro H."/>
            <person name="Ma J."/>
            <person name="Bustamante C.D."/>
            <person name="Schnell R.J."/>
            <person name="Main D."/>
            <person name="Gilbert D."/>
            <person name="Parida L."/>
            <person name="Kuhn D.N."/>
        </authorList>
    </citation>
    <scope>NUCLEOTIDE SEQUENCE [LARGE SCALE GENOMIC DNA]</scope>
    <source>
        <strain evidence="2">cv. Matina 1-6</strain>
    </source>
</reference>
<keyword evidence="2" id="KW-1185">Reference proteome</keyword>
<protein>
    <submittedName>
        <fullName evidence="1">Uncharacterized protein</fullName>
    </submittedName>
</protein>
<dbReference type="Gramene" id="EOX93082">
    <property type="protein sequence ID" value="EOX93082"/>
    <property type="gene ID" value="TCM_001926"/>
</dbReference>
<gene>
    <name evidence="1" type="ORF">TCM_001926</name>
</gene>
<evidence type="ECO:0000313" key="2">
    <source>
        <dbReference type="Proteomes" id="UP000026915"/>
    </source>
</evidence>
<name>A0A061DKW5_THECC</name>
<organism evidence="1 2">
    <name type="scientific">Theobroma cacao</name>
    <name type="common">Cacao</name>
    <name type="synonym">Cocoa</name>
    <dbReference type="NCBI Taxonomy" id="3641"/>
    <lineage>
        <taxon>Eukaryota</taxon>
        <taxon>Viridiplantae</taxon>
        <taxon>Streptophyta</taxon>
        <taxon>Embryophyta</taxon>
        <taxon>Tracheophyta</taxon>
        <taxon>Spermatophyta</taxon>
        <taxon>Magnoliopsida</taxon>
        <taxon>eudicotyledons</taxon>
        <taxon>Gunneridae</taxon>
        <taxon>Pentapetalae</taxon>
        <taxon>rosids</taxon>
        <taxon>malvids</taxon>
        <taxon>Malvales</taxon>
        <taxon>Malvaceae</taxon>
        <taxon>Byttnerioideae</taxon>
        <taxon>Theobroma</taxon>
    </lineage>
</organism>
<dbReference type="HOGENOM" id="CLU_2502436_0_0_1"/>
<dbReference type="Proteomes" id="UP000026915">
    <property type="component" value="Chromosome 1"/>
</dbReference>